<reference evidence="2 3" key="1">
    <citation type="submission" date="2023-02" db="EMBL/GenBank/DDBJ databases">
        <title>LHISI_Scaffold_Assembly.</title>
        <authorList>
            <person name="Stuart O.P."/>
            <person name="Cleave R."/>
            <person name="Magrath M.J.L."/>
            <person name="Mikheyev A.S."/>
        </authorList>
    </citation>
    <scope>NUCLEOTIDE SEQUENCE [LARGE SCALE GENOMIC DNA]</scope>
    <source>
        <strain evidence="2">Daus_M_001</strain>
        <tissue evidence="2">Leg muscle</tissue>
    </source>
</reference>
<keyword evidence="3" id="KW-1185">Reference proteome</keyword>
<comment type="caution">
    <text evidence="2">The sequence shown here is derived from an EMBL/GenBank/DDBJ whole genome shotgun (WGS) entry which is preliminary data.</text>
</comment>
<dbReference type="EMBL" id="JARBHB010000006">
    <property type="protein sequence ID" value="KAJ8880240.1"/>
    <property type="molecule type" value="Genomic_DNA"/>
</dbReference>
<feature type="region of interest" description="Disordered" evidence="1">
    <location>
        <begin position="126"/>
        <end position="161"/>
    </location>
</feature>
<proteinExistence type="predicted"/>
<accession>A0ABQ9H7P5</accession>
<sequence>MREFWEEMYSVTHKPKIVSQKGPRLAQRLERSPPTKGNRVRILVGPPELSHVGILRTMLLVEGFSPEDLPFPPLLHSGAAPYSLRLTHPIVSLDHVVKSRACVWFHAEDGSRSPGDHGYQETDVIPQRQAGGGGGGAGDLVSSFEPRRDRRTNEPTKPAFPAIPQAGWHVVRPTPPPTCPHKPAEVLRVRDKGPRERLHQRWPIPFESLAASVGKPLTWRTPWQSCNELSWDQIVIRYQQMKRPSHFKASETEALHLQLGGNPDNPMVTKSGDIVWHSSSESIVYIQNSIKPLDSQRIKEYVTLSKDCKASRAARQDVASSRYHLDVRALPNETFVGRCICRGGSVEYPAPTSPDLALLFLSASNSDEHCARYKTMDFGHHERCEHTYCLRSHKQRCKRCVAAGGGLFEHLFDIPGGWSSFPSLPWRNSHTLPRTGKEKTDIELVLTHNPRNLQAPYSSLVWQLKDEGTGLDTLKILSTENGALPFSSALCRTRKSRLFGVRQRNRKKILTDLAGSMALLILISKLVSGSETTGVSCCNFFDVLACRGGVVGYATRLPRRRTGFNSRRGQPLIYTCGNHAGGCCWSAGFLGHLPFPSPLHSDTASYSLRSTLIGSQDLDFKNHATLRAPGDIQRGVPAECVNSVWWHVTARSREPMRVIKVWSCAGMKGRAKRENTEANRVQFPVGSPPDVRMSVCPYVRMSVCGHRAGRCLQIENKQNVMNREETIVVTVEARTCRRRGCGWTLSSRGGRVGLRNGRREIACRGHVPARAGPSCGSRAKPRLAGVTCERAWPLAAASAAPRAPASRSGLFHSLAPCLKCVLYSSISALDLRLIRYLPVHNVCSVVVAPLESRRATSCGYNSSHPVWHALYEGLQDIHGDSSPFLLQPFHELSNGFWPRLTSPHLAIQFVPKMFYRVEVEALGGPVQSANIVVGVQLHSSP</sequence>
<dbReference type="Proteomes" id="UP001159363">
    <property type="component" value="Chromosome 5"/>
</dbReference>
<protein>
    <submittedName>
        <fullName evidence="2">Uncharacterized protein</fullName>
    </submittedName>
</protein>
<name>A0ABQ9H7P5_9NEOP</name>
<feature type="compositionally biased region" description="Basic and acidic residues" evidence="1">
    <location>
        <begin position="145"/>
        <end position="154"/>
    </location>
</feature>
<evidence type="ECO:0000256" key="1">
    <source>
        <dbReference type="SAM" id="MobiDB-lite"/>
    </source>
</evidence>
<gene>
    <name evidence="2" type="ORF">PR048_016706</name>
</gene>
<evidence type="ECO:0000313" key="2">
    <source>
        <dbReference type="EMBL" id="KAJ8880240.1"/>
    </source>
</evidence>
<organism evidence="2 3">
    <name type="scientific">Dryococelus australis</name>
    <dbReference type="NCBI Taxonomy" id="614101"/>
    <lineage>
        <taxon>Eukaryota</taxon>
        <taxon>Metazoa</taxon>
        <taxon>Ecdysozoa</taxon>
        <taxon>Arthropoda</taxon>
        <taxon>Hexapoda</taxon>
        <taxon>Insecta</taxon>
        <taxon>Pterygota</taxon>
        <taxon>Neoptera</taxon>
        <taxon>Polyneoptera</taxon>
        <taxon>Phasmatodea</taxon>
        <taxon>Verophasmatodea</taxon>
        <taxon>Anareolatae</taxon>
        <taxon>Phasmatidae</taxon>
        <taxon>Eurycanthinae</taxon>
        <taxon>Dryococelus</taxon>
    </lineage>
</organism>
<evidence type="ECO:0000313" key="3">
    <source>
        <dbReference type="Proteomes" id="UP001159363"/>
    </source>
</evidence>